<evidence type="ECO:0000259" key="1">
    <source>
        <dbReference type="Pfam" id="PF06276"/>
    </source>
</evidence>
<keyword evidence="3" id="KW-1185">Reference proteome</keyword>
<proteinExistence type="predicted"/>
<organism evidence="2 3">
    <name type="scientific">Paenibacillus sambharensis</name>
    <dbReference type="NCBI Taxonomy" id="1803190"/>
    <lineage>
        <taxon>Bacteria</taxon>
        <taxon>Bacillati</taxon>
        <taxon>Bacillota</taxon>
        <taxon>Bacilli</taxon>
        <taxon>Bacillales</taxon>
        <taxon>Paenibacillaceae</taxon>
        <taxon>Paenibacillus</taxon>
    </lineage>
</organism>
<dbReference type="InterPro" id="IPR022770">
    <property type="entry name" value="IucA/IucC-like_C"/>
</dbReference>
<dbReference type="Pfam" id="PF06276">
    <property type="entry name" value="FhuF"/>
    <property type="match status" value="1"/>
</dbReference>
<reference evidence="2 3" key="1">
    <citation type="submission" date="2018-06" db="EMBL/GenBank/DDBJ databases">
        <title>Paenibacillus imtechensis sp. nov.</title>
        <authorList>
            <person name="Pinnaka A.K."/>
            <person name="Singh H."/>
            <person name="Kaur M."/>
        </authorList>
    </citation>
    <scope>NUCLEOTIDE SEQUENCE [LARGE SCALE GENOMIC DNA]</scope>
    <source>
        <strain evidence="2 3">SMB1</strain>
    </source>
</reference>
<dbReference type="RefSeq" id="WP_111148083.1">
    <property type="nucleotide sequence ID" value="NZ_QKRB01000053.1"/>
</dbReference>
<dbReference type="GO" id="GO:0003824">
    <property type="term" value="F:catalytic activity"/>
    <property type="evidence" value="ECO:0007669"/>
    <property type="project" value="UniProtKB-ARBA"/>
</dbReference>
<dbReference type="AlphaFoldDB" id="A0A2W1LIE3"/>
<dbReference type="Proteomes" id="UP000249522">
    <property type="component" value="Unassembled WGS sequence"/>
</dbReference>
<evidence type="ECO:0000313" key="3">
    <source>
        <dbReference type="Proteomes" id="UP000249522"/>
    </source>
</evidence>
<evidence type="ECO:0000313" key="2">
    <source>
        <dbReference type="EMBL" id="PZD94314.1"/>
    </source>
</evidence>
<name>A0A2W1LIE3_9BACL</name>
<sequence>MNIRMPSSFSAAEWRILTEDYRLTKMSSPDRSLSVPSLDLLDTNRCRSYMEGAAEIFGTTVIAAAASQFSKRYAYMTMASGLYAMTMFDKALDYSLENCRIESVYQGSSWLPEVRLSDWQVSSPAAEGRKEWRDQVVSRIFAGNIAKVWRSIAAAARIPASTLWENMAISVYWLYEKRMVEGADESGLRRIEEDLRYLLEEAPAELFGERENPLMKYNNAETVISSSGEPKRKRRTCCLLYKVSGSSPYCVTCPLAGK</sequence>
<accession>A0A2W1LIE3</accession>
<dbReference type="EMBL" id="QKRB01000053">
    <property type="protein sequence ID" value="PZD94314.1"/>
    <property type="molecule type" value="Genomic_DNA"/>
</dbReference>
<protein>
    <recommendedName>
        <fullName evidence="1">Aerobactin siderophore biosynthesis IucA/IucC-like C-terminal domain-containing protein</fullName>
    </recommendedName>
</protein>
<gene>
    <name evidence="2" type="ORF">DNH61_18050</name>
</gene>
<comment type="caution">
    <text evidence="2">The sequence shown here is derived from an EMBL/GenBank/DDBJ whole genome shotgun (WGS) entry which is preliminary data.</text>
</comment>
<dbReference type="OrthoDB" id="5870636at2"/>
<feature type="domain" description="Aerobactin siderophore biosynthesis IucA/IucC-like C-terminal" evidence="1">
    <location>
        <begin position="67"/>
        <end position="219"/>
    </location>
</feature>